<evidence type="ECO:0000313" key="6">
    <source>
        <dbReference type="Proteomes" id="UP000316125"/>
    </source>
</evidence>
<dbReference type="SUPFAM" id="SSF47413">
    <property type="entry name" value="lambda repressor-like DNA-binding domains"/>
    <property type="match status" value="1"/>
</dbReference>
<dbReference type="EMBL" id="CP041040">
    <property type="protein sequence ID" value="QDE33881.1"/>
    <property type="molecule type" value="Genomic_DNA"/>
</dbReference>
<dbReference type="OrthoDB" id="9785139at2"/>
<dbReference type="Pfam" id="PF00356">
    <property type="entry name" value="LacI"/>
    <property type="match status" value="1"/>
</dbReference>
<evidence type="ECO:0000256" key="2">
    <source>
        <dbReference type="ARBA" id="ARBA00023125"/>
    </source>
</evidence>
<keyword evidence="1" id="KW-0805">Transcription regulation</keyword>
<dbReference type="Pfam" id="PF13377">
    <property type="entry name" value="Peripla_BP_3"/>
    <property type="match status" value="1"/>
</dbReference>
<evidence type="ECO:0000259" key="4">
    <source>
        <dbReference type="PROSITE" id="PS50932"/>
    </source>
</evidence>
<evidence type="ECO:0000313" key="5">
    <source>
        <dbReference type="EMBL" id="QDE33881.1"/>
    </source>
</evidence>
<dbReference type="RefSeq" id="WP_140036164.1">
    <property type="nucleotide sequence ID" value="NZ_CP041040.1"/>
</dbReference>
<dbReference type="InterPro" id="IPR010982">
    <property type="entry name" value="Lambda_DNA-bd_dom_sf"/>
</dbReference>
<dbReference type="CDD" id="cd01392">
    <property type="entry name" value="HTH_LacI"/>
    <property type="match status" value="1"/>
</dbReference>
<name>A0A4Y5YM34_9MICO</name>
<dbReference type="GO" id="GO:0003700">
    <property type="term" value="F:DNA-binding transcription factor activity"/>
    <property type="evidence" value="ECO:0007669"/>
    <property type="project" value="TreeGrafter"/>
</dbReference>
<gene>
    <name evidence="5" type="ORF">FIV50_03220</name>
</gene>
<reference evidence="5 6" key="1">
    <citation type="submission" date="2019-06" db="EMBL/GenBank/DDBJ databases">
        <title>Complete genome of Microbacterium foliorum M2.</title>
        <authorList>
            <person name="Cao G."/>
        </authorList>
    </citation>
    <scope>NUCLEOTIDE SEQUENCE [LARGE SCALE GENOMIC DNA]</scope>
    <source>
        <strain evidence="5 6">M2</strain>
    </source>
</reference>
<dbReference type="InterPro" id="IPR028082">
    <property type="entry name" value="Peripla_BP_I"/>
</dbReference>
<dbReference type="InterPro" id="IPR000843">
    <property type="entry name" value="HTH_LacI"/>
</dbReference>
<evidence type="ECO:0000256" key="3">
    <source>
        <dbReference type="ARBA" id="ARBA00023163"/>
    </source>
</evidence>
<dbReference type="Gene3D" id="1.10.260.40">
    <property type="entry name" value="lambda repressor-like DNA-binding domains"/>
    <property type="match status" value="1"/>
</dbReference>
<accession>A0A4Y5YM34</accession>
<keyword evidence="3" id="KW-0804">Transcription</keyword>
<sequence length="338" mass="36088">MEKRPTSHDVAHLAGVSQSTVSFVFTGRAGISEATREKVLRAAAELNYRPNLAARSMRTHRTGRLAVVVPIATMNPLTLLSGAISAARDEGYVVEVVSLPQEPDEREARFAEVRDSGQYEGILSFTPLPGAATADRATGDTADEPTLGTVVVSVGEFDDAMHMAGALTDARPVAEMIERLAAQGHRRFLHIAGPPDFPSAQSRRRAYLDAVARLGLESIGVIDGDWSGRSGEAAVEGLSSDAPPLAVIAANDVVATGAIRAATRRGWKLPDDVAVTGWDDHPQSAFLVPSLTSVSQDRERLGAYSMHRLIAAVRGGEPPTKPDDLLTVIWRESTESPR</sequence>
<dbReference type="SUPFAM" id="SSF53822">
    <property type="entry name" value="Periplasmic binding protein-like I"/>
    <property type="match status" value="1"/>
</dbReference>
<dbReference type="SMART" id="SM00354">
    <property type="entry name" value="HTH_LACI"/>
    <property type="match status" value="1"/>
</dbReference>
<dbReference type="InterPro" id="IPR046335">
    <property type="entry name" value="LacI/GalR-like_sensor"/>
</dbReference>
<dbReference type="AlphaFoldDB" id="A0A4Y5YM34"/>
<organism evidence="5 6">
    <name type="scientific">Microbacterium foliorum</name>
    <dbReference type="NCBI Taxonomy" id="104336"/>
    <lineage>
        <taxon>Bacteria</taxon>
        <taxon>Bacillati</taxon>
        <taxon>Actinomycetota</taxon>
        <taxon>Actinomycetes</taxon>
        <taxon>Micrococcales</taxon>
        <taxon>Microbacteriaceae</taxon>
        <taxon>Microbacterium</taxon>
    </lineage>
</organism>
<dbReference type="Gene3D" id="3.40.50.2300">
    <property type="match status" value="2"/>
</dbReference>
<dbReference type="Proteomes" id="UP000316125">
    <property type="component" value="Chromosome"/>
</dbReference>
<dbReference type="PROSITE" id="PS50932">
    <property type="entry name" value="HTH_LACI_2"/>
    <property type="match status" value="1"/>
</dbReference>
<dbReference type="PANTHER" id="PTHR30146:SF155">
    <property type="entry name" value="ALANINE RACEMASE"/>
    <property type="match status" value="1"/>
</dbReference>
<keyword evidence="2" id="KW-0238">DNA-binding</keyword>
<feature type="domain" description="HTH lacI-type" evidence="4">
    <location>
        <begin position="5"/>
        <end position="59"/>
    </location>
</feature>
<dbReference type="GO" id="GO:0000976">
    <property type="term" value="F:transcription cis-regulatory region binding"/>
    <property type="evidence" value="ECO:0007669"/>
    <property type="project" value="TreeGrafter"/>
</dbReference>
<dbReference type="PANTHER" id="PTHR30146">
    <property type="entry name" value="LACI-RELATED TRANSCRIPTIONAL REPRESSOR"/>
    <property type="match status" value="1"/>
</dbReference>
<protein>
    <submittedName>
        <fullName evidence="5">LacI family transcriptional regulator</fullName>
    </submittedName>
</protein>
<proteinExistence type="predicted"/>
<evidence type="ECO:0000256" key="1">
    <source>
        <dbReference type="ARBA" id="ARBA00023015"/>
    </source>
</evidence>